<dbReference type="InterPro" id="IPR029058">
    <property type="entry name" value="AB_hydrolase_fold"/>
</dbReference>
<dbReference type="Gene3D" id="3.40.50.1820">
    <property type="entry name" value="alpha/beta hydrolase"/>
    <property type="match status" value="1"/>
</dbReference>
<accession>A0A1G1X4J6</accession>
<protein>
    <recommendedName>
        <fullName evidence="3">Alpha/beta hydrolase</fullName>
    </recommendedName>
</protein>
<dbReference type="AlphaFoldDB" id="A0A1G1X4J6"/>
<gene>
    <name evidence="1" type="ORF">A3D99_03325</name>
</gene>
<reference evidence="1 2" key="1">
    <citation type="journal article" date="2016" name="Nat. Commun.">
        <title>Thousands of microbial genomes shed light on interconnected biogeochemical processes in an aquifer system.</title>
        <authorList>
            <person name="Anantharaman K."/>
            <person name="Brown C.T."/>
            <person name="Hug L.A."/>
            <person name="Sharon I."/>
            <person name="Castelle C.J."/>
            <person name="Probst A.J."/>
            <person name="Thomas B.C."/>
            <person name="Singh A."/>
            <person name="Wilkins M.J."/>
            <person name="Karaoz U."/>
            <person name="Brodie E.L."/>
            <person name="Williams K.H."/>
            <person name="Hubbard S.S."/>
            <person name="Banfield J.F."/>
        </authorList>
    </citation>
    <scope>NUCLEOTIDE SEQUENCE [LARGE SCALE GENOMIC DNA]</scope>
</reference>
<evidence type="ECO:0000313" key="2">
    <source>
        <dbReference type="Proteomes" id="UP000177528"/>
    </source>
</evidence>
<dbReference type="SUPFAM" id="SSF53474">
    <property type="entry name" value="alpha/beta-Hydrolases"/>
    <property type="match status" value="1"/>
</dbReference>
<sequence>MKLFIALDTNEYNLEKGVTPINLTWKHNGIKDWCSNAKFTRNDIVMGHSIGAAIALIVAEKNPPKELHLYSPSPIFTETVNLPGKNFLRLIGKKRRKEILPIPSVTCSVTVYVGELEHPAMKKTAEIIARKLHAKLVVISGKNHKNILEEIA</sequence>
<name>A0A1G1X4J6_9BACT</name>
<organism evidence="1 2">
    <name type="scientific">Candidatus Andersenbacteria bacterium RIFCSPHIGHO2_12_FULL_45_11</name>
    <dbReference type="NCBI Taxonomy" id="1797281"/>
    <lineage>
        <taxon>Bacteria</taxon>
        <taxon>Candidatus Anderseniibacteriota</taxon>
    </lineage>
</organism>
<evidence type="ECO:0008006" key="3">
    <source>
        <dbReference type="Google" id="ProtNLM"/>
    </source>
</evidence>
<proteinExistence type="predicted"/>
<comment type="caution">
    <text evidence="1">The sequence shown here is derived from an EMBL/GenBank/DDBJ whole genome shotgun (WGS) entry which is preliminary data.</text>
</comment>
<dbReference type="EMBL" id="MHHR01000013">
    <property type="protein sequence ID" value="OGY34500.1"/>
    <property type="molecule type" value="Genomic_DNA"/>
</dbReference>
<evidence type="ECO:0000313" key="1">
    <source>
        <dbReference type="EMBL" id="OGY34500.1"/>
    </source>
</evidence>
<dbReference type="Proteomes" id="UP000177528">
    <property type="component" value="Unassembled WGS sequence"/>
</dbReference>